<organism evidence="14 15">
    <name type="scientific">Cytobacillus purgationiresistens</name>
    <dbReference type="NCBI Taxonomy" id="863449"/>
    <lineage>
        <taxon>Bacteria</taxon>
        <taxon>Bacillati</taxon>
        <taxon>Bacillota</taxon>
        <taxon>Bacilli</taxon>
        <taxon>Bacillales</taxon>
        <taxon>Bacillaceae</taxon>
        <taxon>Cytobacillus</taxon>
    </lineage>
</organism>
<dbReference type="Gene3D" id="3.40.630.190">
    <property type="entry name" value="LCP protein"/>
    <property type="match status" value="1"/>
</dbReference>
<dbReference type="PANTHER" id="PTHR33392">
    <property type="entry name" value="POLYISOPRENYL-TEICHOIC ACID--PEPTIDOGLYCAN TEICHOIC ACID TRANSFERASE TAGU"/>
    <property type="match status" value="1"/>
</dbReference>
<keyword evidence="5" id="KW-0735">Signal-anchor</keyword>
<dbReference type="PANTHER" id="PTHR33392:SF8">
    <property type="entry name" value="REGULATORY PROTEIN MSRR"/>
    <property type="match status" value="1"/>
</dbReference>
<feature type="chain" id="PRO_5047532572" description="Regulatory protein MsrR" evidence="12">
    <location>
        <begin position="23"/>
        <end position="311"/>
    </location>
</feature>
<evidence type="ECO:0000256" key="9">
    <source>
        <dbReference type="ARBA" id="ARBA00023163"/>
    </source>
</evidence>
<evidence type="ECO:0000256" key="8">
    <source>
        <dbReference type="ARBA" id="ARBA00023136"/>
    </source>
</evidence>
<comment type="similarity">
    <text evidence="2">Belongs to the LytR/CpsA/Psr (LCP) family.</text>
</comment>
<dbReference type="Proteomes" id="UP001238088">
    <property type="component" value="Unassembled WGS sequence"/>
</dbReference>
<gene>
    <name evidence="14" type="ORF">J2S17_005651</name>
</gene>
<keyword evidence="7" id="KW-0805">Transcription regulation</keyword>
<protein>
    <recommendedName>
        <fullName evidence="11">Regulatory protein MsrR</fullName>
    </recommendedName>
</protein>
<feature type="signal peptide" evidence="12">
    <location>
        <begin position="1"/>
        <end position="22"/>
    </location>
</feature>
<dbReference type="PROSITE" id="PS51257">
    <property type="entry name" value="PROKAR_LIPOPROTEIN"/>
    <property type="match status" value="1"/>
</dbReference>
<comment type="function">
    <text evidence="10">Involved in SarA attenuation. Affects resistance to oxacillin and teicoplanin, as well as the synthesis of virulence factors.</text>
</comment>
<keyword evidence="3" id="KW-1003">Cell membrane</keyword>
<evidence type="ECO:0000256" key="6">
    <source>
        <dbReference type="ARBA" id="ARBA00022989"/>
    </source>
</evidence>
<evidence type="ECO:0000256" key="2">
    <source>
        <dbReference type="ARBA" id="ARBA00006068"/>
    </source>
</evidence>
<feature type="domain" description="Cell envelope-related transcriptional attenuator" evidence="13">
    <location>
        <begin position="69"/>
        <end position="215"/>
    </location>
</feature>
<reference evidence="14 15" key="1">
    <citation type="submission" date="2023-07" db="EMBL/GenBank/DDBJ databases">
        <title>Genomic Encyclopedia of Type Strains, Phase IV (KMG-IV): sequencing the most valuable type-strain genomes for metagenomic binning, comparative biology and taxonomic classification.</title>
        <authorList>
            <person name="Goeker M."/>
        </authorList>
    </citation>
    <scope>NUCLEOTIDE SEQUENCE [LARGE SCALE GENOMIC DNA]</scope>
    <source>
        <strain evidence="14 15">DSM 23494</strain>
    </source>
</reference>
<evidence type="ECO:0000256" key="4">
    <source>
        <dbReference type="ARBA" id="ARBA00022692"/>
    </source>
</evidence>
<comment type="subcellular location">
    <subcellularLocation>
        <location evidence="1">Cell membrane</location>
        <topology evidence="1">Single-pass type II membrane protein</topology>
    </subcellularLocation>
</comment>
<evidence type="ECO:0000256" key="1">
    <source>
        <dbReference type="ARBA" id="ARBA00004401"/>
    </source>
</evidence>
<name>A0ABU0AR23_9BACI</name>
<evidence type="ECO:0000256" key="11">
    <source>
        <dbReference type="ARBA" id="ARBA00040752"/>
    </source>
</evidence>
<evidence type="ECO:0000313" key="14">
    <source>
        <dbReference type="EMBL" id="MDQ0273719.1"/>
    </source>
</evidence>
<comment type="caution">
    <text evidence="14">The sequence shown here is derived from an EMBL/GenBank/DDBJ whole genome shotgun (WGS) entry which is preliminary data.</text>
</comment>
<dbReference type="InterPro" id="IPR050922">
    <property type="entry name" value="LytR/CpsA/Psr_CW_biosynth"/>
</dbReference>
<keyword evidence="6" id="KW-1133">Transmembrane helix</keyword>
<dbReference type="InterPro" id="IPR004474">
    <property type="entry name" value="LytR_CpsA_psr"/>
</dbReference>
<dbReference type="NCBIfam" id="TIGR00350">
    <property type="entry name" value="lytR_cpsA_psr"/>
    <property type="match status" value="1"/>
</dbReference>
<dbReference type="Pfam" id="PF03816">
    <property type="entry name" value="LytR_cpsA_psr"/>
    <property type="match status" value="1"/>
</dbReference>
<evidence type="ECO:0000259" key="13">
    <source>
        <dbReference type="Pfam" id="PF03816"/>
    </source>
</evidence>
<evidence type="ECO:0000256" key="5">
    <source>
        <dbReference type="ARBA" id="ARBA00022968"/>
    </source>
</evidence>
<keyword evidence="15" id="KW-1185">Reference proteome</keyword>
<keyword evidence="12" id="KW-0732">Signal</keyword>
<evidence type="ECO:0000256" key="3">
    <source>
        <dbReference type="ARBA" id="ARBA00022475"/>
    </source>
</evidence>
<proteinExistence type="inferred from homology"/>
<sequence>MLKKFIAVFAVMLLAGCSSILSLDNKDNESSNRIDKWKELKQKVPFNVSKEAKNFLLIGVDSRGETDSRSDAIVLARYEPSGDSIKLVSLMRDSYVKIPDYPKQYSKLNHAYYIGGAELLSQTVEENFDIEIDHTAVIDFKGFIDTLDTIAPDGLEVDVPQVMIDDMNLELSPGKHKLHGEELLSYVRFRHDDQSDFGRVDRQQEVIQLMKEEIKSQLTSVEGIAKSPEMIKEVMKNIETDIHLDEVFALAAAFMLNPISEVESLRIPVANSFEDKVSNHAGAVLQLDFPENISALKEFLNEENDSIEVNN</sequence>
<evidence type="ECO:0000256" key="10">
    <source>
        <dbReference type="ARBA" id="ARBA00037178"/>
    </source>
</evidence>
<evidence type="ECO:0000256" key="7">
    <source>
        <dbReference type="ARBA" id="ARBA00023015"/>
    </source>
</evidence>
<keyword evidence="9" id="KW-0804">Transcription</keyword>
<evidence type="ECO:0000256" key="12">
    <source>
        <dbReference type="SAM" id="SignalP"/>
    </source>
</evidence>
<accession>A0ABU0AR23</accession>
<dbReference type="RefSeq" id="WP_307480204.1">
    <property type="nucleotide sequence ID" value="NZ_JAUSUB010000047.1"/>
</dbReference>
<keyword evidence="8" id="KW-0472">Membrane</keyword>
<evidence type="ECO:0000313" key="15">
    <source>
        <dbReference type="Proteomes" id="UP001238088"/>
    </source>
</evidence>
<dbReference type="EMBL" id="JAUSUB010000047">
    <property type="protein sequence ID" value="MDQ0273719.1"/>
    <property type="molecule type" value="Genomic_DNA"/>
</dbReference>
<keyword evidence="4" id="KW-0812">Transmembrane</keyword>